<proteinExistence type="predicted"/>
<dbReference type="RefSeq" id="XP_019054853.1">
    <property type="nucleotide sequence ID" value="XM_019199308.1"/>
</dbReference>
<dbReference type="PANTHER" id="PTHR11439:SF481">
    <property type="entry name" value="REVERSE TRANSCRIPTASE TY1_COPIA-TYPE DOMAIN-CONTAINING PROTEIN"/>
    <property type="match status" value="1"/>
</dbReference>
<dbReference type="OMA" id="QECIWLK"/>
<dbReference type="InterPro" id="IPR043502">
    <property type="entry name" value="DNA/RNA_pol_sf"/>
</dbReference>
<dbReference type="Proteomes" id="UP000189703">
    <property type="component" value="Unplaced"/>
</dbReference>
<dbReference type="PANTHER" id="PTHR11439">
    <property type="entry name" value="GAG-POL-RELATED RETROTRANSPOSON"/>
    <property type="match status" value="1"/>
</dbReference>
<dbReference type="SUPFAM" id="SSF56672">
    <property type="entry name" value="DNA/RNA polymerases"/>
    <property type="match status" value="1"/>
</dbReference>
<dbReference type="AlphaFoldDB" id="A0A1U8Q7V1"/>
<evidence type="ECO:0000313" key="3">
    <source>
        <dbReference type="RefSeq" id="XP_019054853.1"/>
    </source>
</evidence>
<dbReference type="Pfam" id="PF07727">
    <property type="entry name" value="RVT_2"/>
    <property type="match status" value="1"/>
</dbReference>
<dbReference type="KEGG" id="nnu:109115364"/>
<organism evidence="2 3">
    <name type="scientific">Nelumbo nucifera</name>
    <name type="common">Sacred lotus</name>
    <dbReference type="NCBI Taxonomy" id="4432"/>
    <lineage>
        <taxon>Eukaryota</taxon>
        <taxon>Viridiplantae</taxon>
        <taxon>Streptophyta</taxon>
        <taxon>Embryophyta</taxon>
        <taxon>Tracheophyta</taxon>
        <taxon>Spermatophyta</taxon>
        <taxon>Magnoliopsida</taxon>
        <taxon>Proteales</taxon>
        <taxon>Nelumbonaceae</taxon>
        <taxon>Nelumbo</taxon>
    </lineage>
</organism>
<keyword evidence="2" id="KW-1185">Reference proteome</keyword>
<feature type="domain" description="Reverse transcriptase Ty1/copia-type" evidence="1">
    <location>
        <begin position="3"/>
        <end position="183"/>
    </location>
</feature>
<evidence type="ECO:0000259" key="1">
    <source>
        <dbReference type="Pfam" id="PF07727"/>
    </source>
</evidence>
<accession>A0A1U8Q7V1</accession>
<reference evidence="3" key="1">
    <citation type="submission" date="2025-08" db="UniProtKB">
        <authorList>
            <consortium name="RefSeq"/>
        </authorList>
    </citation>
    <scope>IDENTIFICATION</scope>
</reference>
<dbReference type="InParanoid" id="A0A1U8Q7V1"/>
<gene>
    <name evidence="3" type="primary">LOC109115364</name>
</gene>
<dbReference type="STRING" id="4432.A0A1U8Q7V1"/>
<protein>
    <submittedName>
        <fullName evidence="3">Uncharacterized protein LOC109115364</fullName>
    </submittedName>
</protein>
<dbReference type="OrthoDB" id="997963at2759"/>
<evidence type="ECO:0000313" key="2">
    <source>
        <dbReference type="Proteomes" id="UP000189703"/>
    </source>
</evidence>
<name>A0A1U8Q7V1_NELNU</name>
<dbReference type="InterPro" id="IPR013103">
    <property type="entry name" value="RVT_2"/>
</dbReference>
<dbReference type="CDD" id="cd09272">
    <property type="entry name" value="RNase_HI_RT_Ty1"/>
    <property type="match status" value="1"/>
</dbReference>
<sequence>MVTVRSIVSLAAFRNWRLWQLDVKNAFLYDELDHEVFMEQPKGFVSKQFPQHVCRLKKALYGLKQAPCAWYGKVAQYFIFCGFKVANSDSSLFVKLEPNMHLLVLLYVDDMIITGDDETEISQLRNNLSTRFEIKNLGEIGCFLGLEVEKLDQGYFISQRRYAKSLLERFGIGESREMATPMEPYLKLKKEEGELLKDARWFRQLVGSLIYLTITRLEIAYSVGIISQFMQNPRTYHLDAAKRILRYVKGSPAYGPMYKKGSDFVLRGFNDADWTGDAIDRRSTSGYCFSLGSAVDSWCSKKQSSVALSNTEAEYMAATMAAQECIWLKCLIEDIFSKVDYAVQIYCDNDSAIRLASNLVFHGRTKHIEVHHHFVREKILNQEIELQGIPTYNQVVDIFTKALVKVKFKNFRAALRVVDRKHALRGSVTN</sequence>
<dbReference type="GeneID" id="109115364"/>